<keyword evidence="3 5" id="KW-0863">Zinc-finger</keyword>
<dbReference type="PANTHER" id="PTHR22870:SF419">
    <property type="entry name" value="GTPASE BINDING PROTEIN, PUTATIVE-RELATED"/>
    <property type="match status" value="1"/>
</dbReference>
<dbReference type="Proteomes" id="UP001370490">
    <property type="component" value="Unassembled WGS sequence"/>
</dbReference>
<dbReference type="PROSITE" id="PS50012">
    <property type="entry name" value="RCC1_3"/>
    <property type="match status" value="5"/>
</dbReference>
<evidence type="ECO:0000256" key="5">
    <source>
        <dbReference type="PROSITE-ProRule" id="PRU00091"/>
    </source>
</evidence>
<gene>
    <name evidence="10" type="ORF">RJ641_014533</name>
</gene>
<feature type="repeat" description="RCC1" evidence="6">
    <location>
        <begin position="413"/>
        <end position="464"/>
    </location>
</feature>
<dbReference type="PRINTS" id="PR00633">
    <property type="entry name" value="RCCNDNSATION"/>
</dbReference>
<dbReference type="InterPro" id="IPR011993">
    <property type="entry name" value="PH-like_dom_sf"/>
</dbReference>
<evidence type="ECO:0000256" key="7">
    <source>
        <dbReference type="SAM" id="Coils"/>
    </source>
</evidence>
<feature type="compositionally biased region" description="Low complexity" evidence="8">
    <location>
        <begin position="156"/>
        <end position="166"/>
    </location>
</feature>
<dbReference type="GO" id="GO:0008270">
    <property type="term" value="F:zinc ion binding"/>
    <property type="evidence" value="ECO:0007669"/>
    <property type="project" value="UniProtKB-KW"/>
</dbReference>
<organism evidence="10 11">
    <name type="scientific">Dillenia turbinata</name>
    <dbReference type="NCBI Taxonomy" id="194707"/>
    <lineage>
        <taxon>Eukaryota</taxon>
        <taxon>Viridiplantae</taxon>
        <taxon>Streptophyta</taxon>
        <taxon>Embryophyta</taxon>
        <taxon>Tracheophyta</taxon>
        <taxon>Spermatophyta</taxon>
        <taxon>Magnoliopsida</taxon>
        <taxon>eudicotyledons</taxon>
        <taxon>Gunneridae</taxon>
        <taxon>Pentapetalae</taxon>
        <taxon>Dilleniales</taxon>
        <taxon>Dilleniaceae</taxon>
        <taxon>Dillenia</taxon>
    </lineage>
</organism>
<feature type="domain" description="FYVE-type" evidence="9">
    <location>
        <begin position="597"/>
        <end position="659"/>
    </location>
</feature>
<dbReference type="AlphaFoldDB" id="A0AAN8USB2"/>
<dbReference type="PROSITE" id="PS00626">
    <property type="entry name" value="RCC1_2"/>
    <property type="match status" value="3"/>
</dbReference>
<keyword evidence="4" id="KW-0862">Zinc</keyword>
<feature type="non-terminal residue" evidence="10">
    <location>
        <position position="854"/>
    </location>
</feature>
<feature type="repeat" description="RCC1" evidence="6">
    <location>
        <begin position="307"/>
        <end position="358"/>
    </location>
</feature>
<sequence>MAELLTNDPANNVMQAILILKKGTYLLKYGHRGKPEFCPFWLSKAAILPIHIPDETSIIRYADRKEKHLKLSHVSRILPGQRTAIFHRYPRPEKEYQSFSLLYSKRSLDVICKDKEEAEIWLVALRALISGDSCFESESLPESYSSDIISNYTGRSSSSIASSYSSDTVDKDLRGTQTSPASFENPRPRGLVKAFSEVISCTASTNGCAQEELVPSLSGNSFQVGISIAPSLSSLGSYQEDFDSLGDVFVCRGLEDGFLSGGLYSVDNSPAAIMDALLPKVLETTAVLDAQNIACGSCHAVFVTRQGKIFSWGGGSGGKLGHGFEADVSSPKFISAPTASYIELVACGEYHTCAVTVSGNLYTWGDGNHSFGLLGHGSVASHWTPTRVTGLEDVNVSKIACGPWHTAAVTLEGQLFTFGDGTFGTLGHGDQCSTTMPRQVEILKGLRTTTVSCGAWHTAAVVEVPAEHSGSDGTLTKKHFTWGDGDKGQLGLGDIEPRLIPDHVSALDDVSFSQVACGYSITVALIASGRVYTMGSSMHGQLGSPGSCRANGQLGHGDNGDRNGPTLVEALKDKQVKSVICGSNFTAAICFHKWINLADHSCCSSCCNPFTFRRKRHNCYNCGLVFCKACSMRKFVGASLAPNKNKPCRVCESCFTKLKKLAQKGSSVRPPKITSGNAEHSINEAAEKETSGTKLTRQLSKILSFNSRQADSQHPKPATNSESRNSHDSPILNVNYHQASFSGKTSASLLGSRTMSRSLSPVSRMPSTAHSLMTSSSSLEHPEVFLDDPRKLNNLIQELAILREQVEDSAYQSELLKAEVERKSKQWADATVKAQEEAKRNKAAKEVIKALTSK</sequence>
<evidence type="ECO:0000256" key="4">
    <source>
        <dbReference type="ARBA" id="ARBA00022833"/>
    </source>
</evidence>
<evidence type="ECO:0000256" key="1">
    <source>
        <dbReference type="ARBA" id="ARBA00022723"/>
    </source>
</evidence>
<evidence type="ECO:0000256" key="2">
    <source>
        <dbReference type="ARBA" id="ARBA00022737"/>
    </source>
</evidence>
<dbReference type="InterPro" id="IPR009091">
    <property type="entry name" value="RCC1/BLIP-II"/>
</dbReference>
<accession>A0AAN8USB2</accession>
<keyword evidence="11" id="KW-1185">Reference proteome</keyword>
<keyword evidence="2" id="KW-0677">Repeat</keyword>
<feature type="region of interest" description="Disordered" evidence="8">
    <location>
        <begin position="666"/>
        <end position="730"/>
    </location>
</feature>
<evidence type="ECO:0000313" key="10">
    <source>
        <dbReference type="EMBL" id="KAK6920855.1"/>
    </source>
</evidence>
<dbReference type="InterPro" id="IPR011011">
    <property type="entry name" value="Znf_FYVE_PHD"/>
</dbReference>
<dbReference type="SUPFAM" id="SSF57903">
    <property type="entry name" value="FYVE/PHD zinc finger"/>
    <property type="match status" value="1"/>
</dbReference>
<evidence type="ECO:0000313" key="11">
    <source>
        <dbReference type="Proteomes" id="UP001370490"/>
    </source>
</evidence>
<feature type="repeat" description="RCC1" evidence="6">
    <location>
        <begin position="359"/>
        <end position="412"/>
    </location>
</feature>
<dbReference type="Pfam" id="PF01363">
    <property type="entry name" value="FYVE"/>
    <property type="match status" value="1"/>
</dbReference>
<keyword evidence="7" id="KW-0175">Coiled coil</keyword>
<feature type="repeat" description="RCC1" evidence="6">
    <location>
        <begin position="477"/>
        <end position="528"/>
    </location>
</feature>
<feature type="compositionally biased region" description="Polar residues" evidence="8">
    <location>
        <begin position="692"/>
        <end position="723"/>
    </location>
</feature>
<feature type="compositionally biased region" description="Basic and acidic residues" evidence="8">
    <location>
        <begin position="681"/>
        <end position="691"/>
    </location>
</feature>
<dbReference type="Gene3D" id="2.130.10.30">
    <property type="entry name" value="Regulator of chromosome condensation 1/beta-lactamase-inhibitor protein II"/>
    <property type="match status" value="3"/>
</dbReference>
<name>A0AAN8USB2_9MAGN</name>
<dbReference type="SUPFAM" id="SSF50985">
    <property type="entry name" value="RCC1/BLIP-II"/>
    <property type="match status" value="1"/>
</dbReference>
<comment type="caution">
    <text evidence="10">The sequence shown here is derived from an EMBL/GenBank/DDBJ whole genome shotgun (WGS) entry which is preliminary data.</text>
</comment>
<dbReference type="SMART" id="SM00064">
    <property type="entry name" value="FYVE"/>
    <property type="match status" value="1"/>
</dbReference>
<evidence type="ECO:0000256" key="8">
    <source>
        <dbReference type="SAM" id="MobiDB-lite"/>
    </source>
</evidence>
<dbReference type="InterPro" id="IPR051210">
    <property type="entry name" value="Ub_ligase/GEF_domain"/>
</dbReference>
<dbReference type="InterPro" id="IPR058923">
    <property type="entry name" value="RCC1-like_dom"/>
</dbReference>
<feature type="repeat" description="RCC1" evidence="6">
    <location>
        <begin position="529"/>
        <end position="592"/>
    </location>
</feature>
<dbReference type="CDD" id="cd00065">
    <property type="entry name" value="FYVE_like_SF"/>
    <property type="match status" value="1"/>
</dbReference>
<evidence type="ECO:0000256" key="3">
    <source>
        <dbReference type="ARBA" id="ARBA00022771"/>
    </source>
</evidence>
<proteinExistence type="predicted"/>
<protein>
    <submittedName>
        <fullName evidence="10">Regulator of chromosome condensation, RCC1</fullName>
    </submittedName>
</protein>
<evidence type="ECO:0000256" key="6">
    <source>
        <dbReference type="PROSITE-ProRule" id="PRU00235"/>
    </source>
</evidence>
<dbReference type="Gene3D" id="2.30.29.30">
    <property type="entry name" value="Pleckstrin-homology domain (PH domain)/Phosphotyrosine-binding domain (PTB)"/>
    <property type="match status" value="1"/>
</dbReference>
<feature type="region of interest" description="Disordered" evidence="8">
    <location>
        <begin position="154"/>
        <end position="185"/>
    </location>
</feature>
<dbReference type="InterPro" id="IPR013083">
    <property type="entry name" value="Znf_RING/FYVE/PHD"/>
</dbReference>
<dbReference type="PROSITE" id="PS50178">
    <property type="entry name" value="ZF_FYVE"/>
    <property type="match status" value="1"/>
</dbReference>
<reference evidence="10 11" key="1">
    <citation type="submission" date="2023-12" db="EMBL/GenBank/DDBJ databases">
        <title>A high-quality genome assembly for Dillenia turbinata (Dilleniales).</title>
        <authorList>
            <person name="Chanderbali A."/>
        </authorList>
    </citation>
    <scope>NUCLEOTIDE SEQUENCE [LARGE SCALE GENOMIC DNA]</scope>
    <source>
        <strain evidence="10">LSX21</strain>
        <tissue evidence="10">Leaf</tissue>
    </source>
</reference>
<dbReference type="InterPro" id="IPR000306">
    <property type="entry name" value="Znf_FYVE"/>
</dbReference>
<keyword evidence="1" id="KW-0479">Metal-binding</keyword>
<dbReference type="PANTHER" id="PTHR22870">
    <property type="entry name" value="REGULATOR OF CHROMOSOME CONDENSATION"/>
    <property type="match status" value="1"/>
</dbReference>
<dbReference type="Pfam" id="PF25390">
    <property type="entry name" value="WD40_RLD"/>
    <property type="match status" value="1"/>
</dbReference>
<dbReference type="InterPro" id="IPR000408">
    <property type="entry name" value="Reg_chr_condens"/>
</dbReference>
<dbReference type="InterPro" id="IPR017455">
    <property type="entry name" value="Znf_FYVE-rel"/>
</dbReference>
<evidence type="ECO:0000259" key="9">
    <source>
        <dbReference type="PROSITE" id="PS50178"/>
    </source>
</evidence>
<dbReference type="Gene3D" id="3.30.40.10">
    <property type="entry name" value="Zinc/RING finger domain, C3HC4 (zinc finger)"/>
    <property type="match status" value="1"/>
</dbReference>
<dbReference type="SUPFAM" id="SSF50729">
    <property type="entry name" value="PH domain-like"/>
    <property type="match status" value="1"/>
</dbReference>
<feature type="coiled-coil region" evidence="7">
    <location>
        <begin position="792"/>
        <end position="854"/>
    </location>
</feature>
<dbReference type="CDD" id="cd13365">
    <property type="entry name" value="PH_PLC_plant-like"/>
    <property type="match status" value="1"/>
</dbReference>
<dbReference type="EMBL" id="JBAMMX010000020">
    <property type="protein sequence ID" value="KAK6920855.1"/>
    <property type="molecule type" value="Genomic_DNA"/>
</dbReference>